<dbReference type="STRING" id="1322246.BN4_10101"/>
<dbReference type="Pfam" id="PF00535">
    <property type="entry name" value="Glycos_transf_2"/>
    <property type="match status" value="1"/>
</dbReference>
<dbReference type="CDD" id="cd00761">
    <property type="entry name" value="Glyco_tranf_GTA_type"/>
    <property type="match status" value="1"/>
</dbReference>
<dbReference type="PANTHER" id="PTHR22916">
    <property type="entry name" value="GLYCOSYLTRANSFERASE"/>
    <property type="match status" value="1"/>
</dbReference>
<dbReference type="AlphaFoldDB" id="M1WJ62"/>
<reference evidence="2 3" key="1">
    <citation type="journal article" date="2013" name="PLoS ONE">
        <title>The first genomic and proteomic characterization of a deep-sea sulfate reducer: insights into the piezophilic lifestyle of Desulfovibrio piezophilus.</title>
        <authorList>
            <person name="Pradel N."/>
            <person name="Ji B."/>
            <person name="Gimenez G."/>
            <person name="Talla E."/>
            <person name="Lenoble P."/>
            <person name="Garel M."/>
            <person name="Tamburini C."/>
            <person name="Fourquet P."/>
            <person name="Lebrun R."/>
            <person name="Bertin P."/>
            <person name="Denis Y."/>
            <person name="Pophillat M."/>
            <person name="Barbe V."/>
            <person name="Ollivier B."/>
            <person name="Dolla A."/>
        </authorList>
    </citation>
    <scope>NUCLEOTIDE SEQUENCE [LARGE SCALE GENOMIC DNA]</scope>
    <source>
        <strain evidence="3">DSM 10523 / SB164P1</strain>
    </source>
</reference>
<dbReference type="EMBL" id="FO203427">
    <property type="protein sequence ID" value="CCH47341.1"/>
    <property type="molecule type" value="Genomic_DNA"/>
</dbReference>
<organism evidence="2 3">
    <name type="scientific">Pseudodesulfovibrio piezophilus (strain DSM 21447 / JCM 15486 / C1TLV30)</name>
    <name type="common">Desulfovibrio piezophilus</name>
    <dbReference type="NCBI Taxonomy" id="1322246"/>
    <lineage>
        <taxon>Bacteria</taxon>
        <taxon>Pseudomonadati</taxon>
        <taxon>Thermodesulfobacteriota</taxon>
        <taxon>Desulfovibrionia</taxon>
        <taxon>Desulfovibrionales</taxon>
        <taxon>Desulfovibrionaceae</taxon>
    </lineage>
</organism>
<proteinExistence type="predicted"/>
<accession>M1WJ62</accession>
<keyword evidence="2" id="KW-0808">Transferase</keyword>
<dbReference type="PATRIC" id="fig|879567.3.peg.108"/>
<dbReference type="Gene3D" id="3.90.550.10">
    <property type="entry name" value="Spore Coat Polysaccharide Biosynthesis Protein SpsA, Chain A"/>
    <property type="match status" value="1"/>
</dbReference>
<dbReference type="InterPro" id="IPR029044">
    <property type="entry name" value="Nucleotide-diphossugar_trans"/>
</dbReference>
<sequence>MLSIALDSVLAQTYENWELIIVDDGSTDDTSEIVTSYEDSRIRYFHQANKGVSAARNKAIELSCGEYMALLDSDDEWLPNKLEAQLKYMQQGGYEISQTNEIWFRKGKRVNQPAKYAKPEGWFFEDSLKMCLISPSCTMLTRQAWKHIGPFDVTMPSCEDYDLWLRACLFYPIGLVPDQLTIKYGGRADQLSNNVPCPDRYRIHALVKILQSGKLDARQYERAMQELETKTSIYRMGCEKRGKSDEAERVWNLFCTVRDGMKVLVRDMEM</sequence>
<dbReference type="GO" id="GO:0016758">
    <property type="term" value="F:hexosyltransferase activity"/>
    <property type="evidence" value="ECO:0007669"/>
    <property type="project" value="UniProtKB-ARBA"/>
</dbReference>
<evidence type="ECO:0000313" key="3">
    <source>
        <dbReference type="Proteomes" id="UP000011724"/>
    </source>
</evidence>
<dbReference type="eggNOG" id="COG1216">
    <property type="taxonomic scope" value="Bacteria"/>
</dbReference>
<dbReference type="HOGENOM" id="CLU_025996_0_0_7"/>
<reference evidence="3" key="2">
    <citation type="journal article" date="2013" name="Stand. Genomic Sci.">
        <title>Complete genome sequence of Desulfocapsa sulfexigens, a marine deltaproteobacterium specialized in disproportionating inorganic sulfur compounds.</title>
        <authorList>
            <person name="Finster K.W."/>
            <person name="Kjeldsen K.U."/>
            <person name="Kube M."/>
            <person name="Reinhardt R."/>
            <person name="Mussmann M."/>
            <person name="Amann R."/>
            <person name="Schreiber L."/>
        </authorList>
    </citation>
    <scope>NUCLEOTIDE SEQUENCE [LARGE SCALE GENOMIC DNA]</scope>
    <source>
        <strain evidence="3">DSM 10523 / SB164P1</strain>
    </source>
</reference>
<dbReference type="PANTHER" id="PTHR22916:SF3">
    <property type="entry name" value="UDP-GLCNAC:BETAGAL BETA-1,3-N-ACETYLGLUCOSAMINYLTRANSFERASE-LIKE PROTEIN 1"/>
    <property type="match status" value="1"/>
</dbReference>
<keyword evidence="3" id="KW-1185">Reference proteome</keyword>
<dbReference type="SUPFAM" id="SSF53448">
    <property type="entry name" value="Nucleotide-diphospho-sugar transferases"/>
    <property type="match status" value="1"/>
</dbReference>
<protein>
    <submittedName>
        <fullName evidence="2">Glycosyl transferase family 2</fullName>
    </submittedName>
</protein>
<dbReference type="InterPro" id="IPR001173">
    <property type="entry name" value="Glyco_trans_2-like"/>
</dbReference>
<name>M1WJ62_PSEP2</name>
<dbReference type="Proteomes" id="UP000011724">
    <property type="component" value="Chromosome"/>
</dbReference>
<feature type="domain" description="Glycosyltransferase 2-like" evidence="1">
    <location>
        <begin position="4"/>
        <end position="140"/>
    </location>
</feature>
<dbReference type="KEGG" id="dpi:BN4_10101"/>
<evidence type="ECO:0000259" key="1">
    <source>
        <dbReference type="Pfam" id="PF00535"/>
    </source>
</evidence>
<gene>
    <name evidence="2" type="ordered locus">BN4_10101</name>
</gene>
<evidence type="ECO:0000313" key="2">
    <source>
        <dbReference type="EMBL" id="CCH47341.1"/>
    </source>
</evidence>